<sequence>MLIAFYIIRNVCGLVEKYLDPAVKGSNLTKTLMARYGAIVPDKDYIPLEIDFGPWLLWIPSKVFDIGLLVVAFSAFGIYVVAAGKKLHLYILISFLVAADIGQILFMISLLDINSRLHTSMRRSLLATMHSRYEFGAEIQDIFSLILNSIMVMVSIAMQRCLIIHRYFP</sequence>
<reference evidence="2 3" key="1">
    <citation type="journal article" date="2021" name="Elife">
        <title>Chloroplast acquisition without the gene transfer in kleptoplastic sea slugs, Plakobranchus ocellatus.</title>
        <authorList>
            <person name="Maeda T."/>
            <person name="Takahashi S."/>
            <person name="Yoshida T."/>
            <person name="Shimamura S."/>
            <person name="Takaki Y."/>
            <person name="Nagai Y."/>
            <person name="Toyoda A."/>
            <person name="Suzuki Y."/>
            <person name="Arimoto A."/>
            <person name="Ishii H."/>
            <person name="Satoh N."/>
            <person name="Nishiyama T."/>
            <person name="Hasebe M."/>
            <person name="Maruyama T."/>
            <person name="Minagawa J."/>
            <person name="Obokata J."/>
            <person name="Shigenobu S."/>
        </authorList>
    </citation>
    <scope>NUCLEOTIDE SEQUENCE [LARGE SCALE GENOMIC DNA]</scope>
</reference>
<keyword evidence="1" id="KW-1133">Transmembrane helix</keyword>
<feature type="transmembrane region" description="Helical" evidence="1">
    <location>
        <begin position="63"/>
        <end position="82"/>
    </location>
</feature>
<evidence type="ECO:0000313" key="3">
    <source>
        <dbReference type="Proteomes" id="UP000735302"/>
    </source>
</evidence>
<proteinExistence type="predicted"/>
<feature type="transmembrane region" description="Helical" evidence="1">
    <location>
        <begin position="89"/>
        <end position="111"/>
    </location>
</feature>
<keyword evidence="3" id="KW-1185">Reference proteome</keyword>
<keyword evidence="1" id="KW-0812">Transmembrane</keyword>
<feature type="transmembrane region" description="Helical" evidence="1">
    <location>
        <begin position="142"/>
        <end position="163"/>
    </location>
</feature>
<evidence type="ECO:0000256" key="1">
    <source>
        <dbReference type="SAM" id="Phobius"/>
    </source>
</evidence>
<name>A0AAV4DP12_9GAST</name>
<keyword evidence="1" id="KW-0472">Membrane</keyword>
<comment type="caution">
    <text evidence="2">The sequence shown here is derived from an EMBL/GenBank/DDBJ whole genome shotgun (WGS) entry which is preliminary data.</text>
</comment>
<accession>A0AAV4DP12</accession>
<dbReference type="AlphaFoldDB" id="A0AAV4DP12"/>
<gene>
    <name evidence="2" type="ORF">PoB_007238500</name>
</gene>
<protein>
    <submittedName>
        <fullName evidence="2">Uncharacterized protein</fullName>
    </submittedName>
</protein>
<evidence type="ECO:0000313" key="2">
    <source>
        <dbReference type="EMBL" id="GFO45880.1"/>
    </source>
</evidence>
<dbReference type="EMBL" id="BLXT01008083">
    <property type="protein sequence ID" value="GFO45880.1"/>
    <property type="molecule type" value="Genomic_DNA"/>
</dbReference>
<dbReference type="Proteomes" id="UP000735302">
    <property type="component" value="Unassembled WGS sequence"/>
</dbReference>
<organism evidence="2 3">
    <name type="scientific">Plakobranchus ocellatus</name>
    <dbReference type="NCBI Taxonomy" id="259542"/>
    <lineage>
        <taxon>Eukaryota</taxon>
        <taxon>Metazoa</taxon>
        <taxon>Spiralia</taxon>
        <taxon>Lophotrochozoa</taxon>
        <taxon>Mollusca</taxon>
        <taxon>Gastropoda</taxon>
        <taxon>Heterobranchia</taxon>
        <taxon>Euthyneura</taxon>
        <taxon>Panpulmonata</taxon>
        <taxon>Sacoglossa</taxon>
        <taxon>Placobranchoidea</taxon>
        <taxon>Plakobranchidae</taxon>
        <taxon>Plakobranchus</taxon>
    </lineage>
</organism>